<comment type="caution">
    <text evidence="10">The sequence shown here is derived from an EMBL/GenBank/DDBJ whole genome shotgun (WGS) entry which is preliminary data.</text>
</comment>
<dbReference type="GO" id="GO:0000123">
    <property type="term" value="C:histone acetyltransferase complex"/>
    <property type="evidence" value="ECO:0007669"/>
    <property type="project" value="TreeGrafter"/>
</dbReference>
<keyword evidence="3" id="KW-0808">Transferase</keyword>
<accession>A0A835ZA33</accession>
<comment type="catalytic activity">
    <reaction evidence="8">
        <text>L-lysyl-[protein] + acetyl-CoA = N(6)-acetyl-L-lysyl-[protein] + CoA + H(+)</text>
        <dbReference type="Rhea" id="RHEA:45948"/>
        <dbReference type="Rhea" id="RHEA-COMP:9752"/>
        <dbReference type="Rhea" id="RHEA-COMP:10731"/>
        <dbReference type="ChEBI" id="CHEBI:15378"/>
        <dbReference type="ChEBI" id="CHEBI:29969"/>
        <dbReference type="ChEBI" id="CHEBI:57287"/>
        <dbReference type="ChEBI" id="CHEBI:57288"/>
        <dbReference type="ChEBI" id="CHEBI:61930"/>
        <dbReference type="EC" id="2.3.1.48"/>
    </reaction>
</comment>
<evidence type="ECO:0000256" key="3">
    <source>
        <dbReference type="ARBA" id="ARBA00022679"/>
    </source>
</evidence>
<dbReference type="GO" id="GO:0004402">
    <property type="term" value="F:histone acetyltransferase activity"/>
    <property type="evidence" value="ECO:0007669"/>
    <property type="project" value="InterPro"/>
</dbReference>
<evidence type="ECO:0000256" key="8">
    <source>
        <dbReference type="ARBA" id="ARBA00048017"/>
    </source>
</evidence>
<dbReference type="InterPro" id="IPR013178">
    <property type="entry name" value="Histone_AcTrfase_Rtt109/CBP"/>
</dbReference>
<dbReference type="GO" id="GO:0031490">
    <property type="term" value="F:chromatin DNA binding"/>
    <property type="evidence" value="ECO:0007669"/>
    <property type="project" value="TreeGrafter"/>
</dbReference>
<dbReference type="InterPro" id="IPR031162">
    <property type="entry name" value="CBP_P300_HAT"/>
</dbReference>
<keyword evidence="7" id="KW-0539">Nucleus</keyword>
<reference evidence="10" key="1">
    <citation type="submission" date="2021-02" db="EMBL/GenBank/DDBJ databases">
        <title>First Annotated Genome of the Yellow-green Alga Tribonema minus.</title>
        <authorList>
            <person name="Mahan K.M."/>
        </authorList>
    </citation>
    <scope>NUCLEOTIDE SEQUENCE</scope>
    <source>
        <strain evidence="10">UTEX B ZZ1240</strain>
    </source>
</reference>
<dbReference type="GO" id="GO:0003713">
    <property type="term" value="F:transcription coactivator activity"/>
    <property type="evidence" value="ECO:0007669"/>
    <property type="project" value="TreeGrafter"/>
</dbReference>
<dbReference type="Proteomes" id="UP000664859">
    <property type="component" value="Unassembled WGS sequence"/>
</dbReference>
<feature type="domain" description="CBP/p300-type HAT" evidence="9">
    <location>
        <begin position="12"/>
        <end position="168"/>
    </location>
</feature>
<evidence type="ECO:0000256" key="6">
    <source>
        <dbReference type="ARBA" id="ARBA00023163"/>
    </source>
</evidence>
<dbReference type="GO" id="GO:0045944">
    <property type="term" value="P:positive regulation of transcription by RNA polymerase II"/>
    <property type="evidence" value="ECO:0007669"/>
    <property type="project" value="TreeGrafter"/>
</dbReference>
<protein>
    <recommendedName>
        <fullName evidence="2">histone acetyltransferase</fullName>
        <ecNumber evidence="2">2.3.1.48</ecNumber>
    </recommendedName>
</protein>
<keyword evidence="5" id="KW-0805">Transcription regulation</keyword>
<evidence type="ECO:0000256" key="7">
    <source>
        <dbReference type="ARBA" id="ARBA00023242"/>
    </source>
</evidence>
<dbReference type="EC" id="2.3.1.48" evidence="2"/>
<dbReference type="EMBL" id="JAFCMP010000055">
    <property type="protein sequence ID" value="KAG5189253.1"/>
    <property type="molecule type" value="Genomic_DNA"/>
</dbReference>
<dbReference type="Pfam" id="PF08214">
    <property type="entry name" value="HAT_KAT11"/>
    <property type="match status" value="1"/>
</dbReference>
<evidence type="ECO:0000313" key="11">
    <source>
        <dbReference type="Proteomes" id="UP000664859"/>
    </source>
</evidence>
<evidence type="ECO:0000313" key="10">
    <source>
        <dbReference type="EMBL" id="KAG5189253.1"/>
    </source>
</evidence>
<dbReference type="PANTHER" id="PTHR13808">
    <property type="entry name" value="CBP/P300-RELATED"/>
    <property type="match status" value="1"/>
</dbReference>
<dbReference type="AlphaFoldDB" id="A0A835ZA33"/>
<proteinExistence type="predicted"/>
<evidence type="ECO:0000259" key="9">
    <source>
        <dbReference type="PROSITE" id="PS51727"/>
    </source>
</evidence>
<dbReference type="OrthoDB" id="899at2759"/>
<dbReference type="GO" id="GO:0005634">
    <property type="term" value="C:nucleus"/>
    <property type="evidence" value="ECO:0007669"/>
    <property type="project" value="UniProtKB-SubCell"/>
</dbReference>
<comment type="subcellular location">
    <subcellularLocation>
        <location evidence="1">Nucleus</location>
    </subcellularLocation>
</comment>
<keyword evidence="6" id="KW-0804">Transcription</keyword>
<evidence type="ECO:0000256" key="2">
    <source>
        <dbReference type="ARBA" id="ARBA00013184"/>
    </source>
</evidence>
<evidence type="ECO:0000256" key="5">
    <source>
        <dbReference type="ARBA" id="ARBA00023015"/>
    </source>
</evidence>
<evidence type="ECO:0000256" key="4">
    <source>
        <dbReference type="ARBA" id="ARBA00022853"/>
    </source>
</evidence>
<name>A0A835ZA33_9STRA</name>
<evidence type="ECO:0000256" key="1">
    <source>
        <dbReference type="ARBA" id="ARBA00004123"/>
    </source>
</evidence>
<dbReference type="PROSITE" id="PS51727">
    <property type="entry name" value="CBP_P300_HAT"/>
    <property type="match status" value="1"/>
</dbReference>
<keyword evidence="11" id="KW-1185">Reference proteome</keyword>
<dbReference type="PANTHER" id="PTHR13808:SF1">
    <property type="entry name" value="HISTONE ACETYLTRANSFERASE"/>
    <property type="match status" value="1"/>
</dbReference>
<keyword evidence="4" id="KW-0156">Chromatin regulator</keyword>
<dbReference type="GO" id="GO:0005667">
    <property type="term" value="C:transcription regulator complex"/>
    <property type="evidence" value="ECO:0007669"/>
    <property type="project" value="TreeGrafter"/>
</dbReference>
<organism evidence="10 11">
    <name type="scientific">Tribonema minus</name>
    <dbReference type="NCBI Taxonomy" id="303371"/>
    <lineage>
        <taxon>Eukaryota</taxon>
        <taxon>Sar</taxon>
        <taxon>Stramenopiles</taxon>
        <taxon>Ochrophyta</taxon>
        <taxon>PX clade</taxon>
        <taxon>Xanthophyceae</taxon>
        <taxon>Tribonematales</taxon>
        <taxon>Tribonemataceae</taxon>
        <taxon>Tribonema</taxon>
    </lineage>
</organism>
<gene>
    <name evidence="10" type="ORF">JKP88DRAFT_286941</name>
</gene>
<sequence length="168" mass="18898">MAAPAQPWQHRHYSMQHLQRGDLASVIKERVDDRLQELDVEQPAGYSIFAVMLVDEAISYDVPPIVCETYAASTPAQSQAPLPETIPYTNKCICIYQVQEGQAVLFMVLYCHEYGKDAPACNAGCVYLSYLDAVALAKPAEARTTIYQEVVAAYTDWVRRRGFCFMHL</sequence>